<gene>
    <name evidence="1" type="ORF">TVAG_365740</name>
</gene>
<dbReference type="EMBL" id="DS113201">
    <property type="protein sequence ID" value="EAY20066.1"/>
    <property type="molecule type" value="Genomic_DNA"/>
</dbReference>
<evidence type="ECO:0000313" key="2">
    <source>
        <dbReference type="Proteomes" id="UP000001542"/>
    </source>
</evidence>
<evidence type="ECO:0000313" key="1">
    <source>
        <dbReference type="EMBL" id="EAY20066.1"/>
    </source>
</evidence>
<dbReference type="VEuPathDB" id="TrichDB:TVAGG3_0302690"/>
<sequence length="127" mass="15147">MIELIDGDNSELCQKIINFFFHFTCIAERNNYMFNADPEVVPFLLKNVDEHEYINYVEILELFNTTDFASLMESALELIDDEKYTEFCDIFYQKIENFNNREQTSIPLPDYIFSKPVDLDYFDSVFD</sequence>
<accession>A2DHL8</accession>
<protein>
    <submittedName>
        <fullName evidence="1">Uncharacterized protein</fullName>
    </submittedName>
</protein>
<keyword evidence="2" id="KW-1185">Reference proteome</keyword>
<proteinExistence type="predicted"/>
<dbReference type="InParanoid" id="A2DHL8"/>
<dbReference type="Proteomes" id="UP000001542">
    <property type="component" value="Unassembled WGS sequence"/>
</dbReference>
<organism evidence="1 2">
    <name type="scientific">Trichomonas vaginalis (strain ATCC PRA-98 / G3)</name>
    <dbReference type="NCBI Taxonomy" id="412133"/>
    <lineage>
        <taxon>Eukaryota</taxon>
        <taxon>Metamonada</taxon>
        <taxon>Parabasalia</taxon>
        <taxon>Trichomonadida</taxon>
        <taxon>Trichomonadidae</taxon>
        <taxon>Trichomonas</taxon>
    </lineage>
</organism>
<name>A2DHL8_TRIV3</name>
<dbReference type="VEuPathDB" id="TrichDB:TVAG_365740"/>
<dbReference type="KEGG" id="tva:5465600"/>
<dbReference type="AlphaFoldDB" id="A2DHL8"/>
<reference evidence="1" key="1">
    <citation type="submission" date="2006-10" db="EMBL/GenBank/DDBJ databases">
        <authorList>
            <person name="Amadeo P."/>
            <person name="Zhao Q."/>
            <person name="Wortman J."/>
            <person name="Fraser-Liggett C."/>
            <person name="Carlton J."/>
        </authorList>
    </citation>
    <scope>NUCLEOTIDE SEQUENCE</scope>
    <source>
        <strain evidence="1">G3</strain>
    </source>
</reference>
<reference evidence="1" key="2">
    <citation type="journal article" date="2007" name="Science">
        <title>Draft genome sequence of the sexually transmitted pathogen Trichomonas vaginalis.</title>
        <authorList>
            <person name="Carlton J.M."/>
            <person name="Hirt R.P."/>
            <person name="Silva J.C."/>
            <person name="Delcher A.L."/>
            <person name="Schatz M."/>
            <person name="Zhao Q."/>
            <person name="Wortman J.R."/>
            <person name="Bidwell S.L."/>
            <person name="Alsmark U.C.M."/>
            <person name="Besteiro S."/>
            <person name="Sicheritz-Ponten T."/>
            <person name="Noel C.J."/>
            <person name="Dacks J.B."/>
            <person name="Foster P.G."/>
            <person name="Simillion C."/>
            <person name="Van de Peer Y."/>
            <person name="Miranda-Saavedra D."/>
            <person name="Barton G.J."/>
            <person name="Westrop G.D."/>
            <person name="Mueller S."/>
            <person name="Dessi D."/>
            <person name="Fiori P.L."/>
            <person name="Ren Q."/>
            <person name="Paulsen I."/>
            <person name="Zhang H."/>
            <person name="Bastida-Corcuera F.D."/>
            <person name="Simoes-Barbosa A."/>
            <person name="Brown M.T."/>
            <person name="Hayes R.D."/>
            <person name="Mukherjee M."/>
            <person name="Okumura C.Y."/>
            <person name="Schneider R."/>
            <person name="Smith A.J."/>
            <person name="Vanacova S."/>
            <person name="Villalvazo M."/>
            <person name="Haas B.J."/>
            <person name="Pertea M."/>
            <person name="Feldblyum T.V."/>
            <person name="Utterback T.R."/>
            <person name="Shu C.L."/>
            <person name="Osoegawa K."/>
            <person name="de Jong P.J."/>
            <person name="Hrdy I."/>
            <person name="Horvathova L."/>
            <person name="Zubacova Z."/>
            <person name="Dolezal P."/>
            <person name="Malik S.B."/>
            <person name="Logsdon J.M. Jr."/>
            <person name="Henze K."/>
            <person name="Gupta A."/>
            <person name="Wang C.C."/>
            <person name="Dunne R.L."/>
            <person name="Upcroft J.A."/>
            <person name="Upcroft P."/>
            <person name="White O."/>
            <person name="Salzberg S.L."/>
            <person name="Tang P."/>
            <person name="Chiu C.-H."/>
            <person name="Lee Y.-S."/>
            <person name="Embley T.M."/>
            <person name="Coombs G.H."/>
            <person name="Mottram J.C."/>
            <person name="Tachezy J."/>
            <person name="Fraser-Liggett C.M."/>
            <person name="Johnson P.J."/>
        </authorList>
    </citation>
    <scope>NUCLEOTIDE SEQUENCE [LARGE SCALE GENOMIC DNA]</scope>
    <source>
        <strain evidence="1">G3</strain>
    </source>
</reference>
<dbReference type="RefSeq" id="XP_001581052.1">
    <property type="nucleotide sequence ID" value="XM_001581002.1"/>
</dbReference>